<reference evidence="1" key="1">
    <citation type="submission" date="2019-08" db="EMBL/GenBank/DDBJ databases">
        <title>Marinilactibacillus psychrotolerans M13-2T whole genome sequencing project.</title>
        <authorList>
            <person name="Ishikawa M."/>
            <person name="Suzuki T."/>
            <person name="Matsutani M."/>
        </authorList>
    </citation>
    <scope>NUCLEOTIDE SEQUENCE</scope>
    <source>
        <strain evidence="1">M13-2T</strain>
    </source>
</reference>
<protein>
    <submittedName>
        <fullName evidence="1">Uncharacterized protein</fullName>
    </submittedName>
</protein>
<dbReference type="AlphaFoldDB" id="A0AAV3WYT5"/>
<dbReference type="EMBL" id="BKBI01000010">
    <property type="protein sequence ID" value="GEQ36044.1"/>
    <property type="molecule type" value="Genomic_DNA"/>
</dbReference>
<evidence type="ECO:0000313" key="1">
    <source>
        <dbReference type="EMBL" id="GEQ36044.1"/>
    </source>
</evidence>
<name>A0AAV3WYT5_9LACT</name>
<gene>
    <name evidence="1" type="ORF">M132T_15520</name>
</gene>
<sequence length="54" mass="6622">MVVVYILYEFILTTEDMSLQDSRRLVKVFRKYEDAKRYANESFERFEIECPSVY</sequence>
<evidence type="ECO:0000313" key="2">
    <source>
        <dbReference type="Proteomes" id="UP000887127"/>
    </source>
</evidence>
<comment type="caution">
    <text evidence="1">The sequence shown here is derived from an EMBL/GenBank/DDBJ whole genome shotgun (WGS) entry which is preliminary data.</text>
</comment>
<organism evidence="1 2">
    <name type="scientific">Marinilactibacillus psychrotolerans</name>
    <dbReference type="NCBI Taxonomy" id="191770"/>
    <lineage>
        <taxon>Bacteria</taxon>
        <taxon>Bacillati</taxon>
        <taxon>Bacillota</taxon>
        <taxon>Bacilli</taxon>
        <taxon>Lactobacillales</taxon>
        <taxon>Carnobacteriaceae</taxon>
        <taxon>Marinilactibacillus</taxon>
    </lineage>
</organism>
<accession>A0AAV3WYT5</accession>
<proteinExistence type="predicted"/>
<dbReference type="Proteomes" id="UP000887127">
    <property type="component" value="Unassembled WGS sequence"/>
</dbReference>